<dbReference type="InterPro" id="IPR001387">
    <property type="entry name" value="Cro/C1-type_HTH"/>
</dbReference>
<accession>A0ABS5KCZ9</accession>
<dbReference type="Gene3D" id="1.10.260.40">
    <property type="entry name" value="lambda repressor-like DNA-binding domains"/>
    <property type="match status" value="1"/>
</dbReference>
<organism evidence="3 4">
    <name type="scientific">Carboxylicivirga mesophila</name>
    <dbReference type="NCBI Taxonomy" id="1166478"/>
    <lineage>
        <taxon>Bacteria</taxon>
        <taxon>Pseudomonadati</taxon>
        <taxon>Bacteroidota</taxon>
        <taxon>Bacteroidia</taxon>
        <taxon>Marinilabiliales</taxon>
        <taxon>Marinilabiliaceae</taxon>
        <taxon>Carboxylicivirga</taxon>
    </lineage>
</organism>
<dbReference type="SMART" id="SM00530">
    <property type="entry name" value="HTH_XRE"/>
    <property type="match status" value="1"/>
</dbReference>
<dbReference type="InterPro" id="IPR050807">
    <property type="entry name" value="TransReg_Diox_bact_type"/>
</dbReference>
<gene>
    <name evidence="3" type="ORF">KEM09_12465</name>
</gene>
<sequence>MSLNKIFGDVLRELRKNAQISQEELADLANLDRSYISLLERGIKQPTLQTIFSLSSSLSISPSNFISKVEKRHQNN</sequence>
<protein>
    <submittedName>
        <fullName evidence="3">Helix-turn-helix transcriptional regulator</fullName>
    </submittedName>
</protein>
<keyword evidence="4" id="KW-1185">Reference proteome</keyword>
<dbReference type="EMBL" id="JAGUCN010000013">
    <property type="protein sequence ID" value="MBS2212223.1"/>
    <property type="molecule type" value="Genomic_DNA"/>
</dbReference>
<evidence type="ECO:0000259" key="2">
    <source>
        <dbReference type="PROSITE" id="PS50943"/>
    </source>
</evidence>
<evidence type="ECO:0000313" key="3">
    <source>
        <dbReference type="EMBL" id="MBS2212223.1"/>
    </source>
</evidence>
<evidence type="ECO:0000313" key="4">
    <source>
        <dbReference type="Proteomes" id="UP000721861"/>
    </source>
</evidence>
<dbReference type="Pfam" id="PF01381">
    <property type="entry name" value="HTH_3"/>
    <property type="match status" value="1"/>
</dbReference>
<dbReference type="SUPFAM" id="SSF47413">
    <property type="entry name" value="lambda repressor-like DNA-binding domains"/>
    <property type="match status" value="1"/>
</dbReference>
<dbReference type="RefSeq" id="WP_212228738.1">
    <property type="nucleotide sequence ID" value="NZ_JAGUCN010000013.1"/>
</dbReference>
<proteinExistence type="predicted"/>
<evidence type="ECO:0000256" key="1">
    <source>
        <dbReference type="ARBA" id="ARBA00023125"/>
    </source>
</evidence>
<dbReference type="PANTHER" id="PTHR46797:SF1">
    <property type="entry name" value="METHYLPHOSPHONATE SYNTHASE"/>
    <property type="match status" value="1"/>
</dbReference>
<comment type="caution">
    <text evidence="3">The sequence shown here is derived from an EMBL/GenBank/DDBJ whole genome shotgun (WGS) entry which is preliminary data.</text>
</comment>
<keyword evidence="1" id="KW-0238">DNA-binding</keyword>
<dbReference type="PANTHER" id="PTHR46797">
    <property type="entry name" value="HTH-TYPE TRANSCRIPTIONAL REGULATOR"/>
    <property type="match status" value="1"/>
</dbReference>
<dbReference type="CDD" id="cd00093">
    <property type="entry name" value="HTH_XRE"/>
    <property type="match status" value="1"/>
</dbReference>
<reference evidence="3 4" key="1">
    <citation type="journal article" date="2014" name="Int. J. Syst. Evol. Microbiol.">
        <title>Carboxylicivirga gen. nov. in the family Marinilabiliaceae with two novel species, Carboxylicivirga mesophila sp. nov. and Carboxylicivirga taeanensis sp. nov., and reclassification of Cytophaga fermentans as Saccharicrinis fermentans gen. nov., comb. nov.</title>
        <authorList>
            <person name="Yang S.H."/>
            <person name="Seo H.S."/>
            <person name="Woo J.H."/>
            <person name="Oh H.M."/>
            <person name="Jang H."/>
            <person name="Lee J.H."/>
            <person name="Kim S.J."/>
            <person name="Kwon K.K."/>
        </authorList>
    </citation>
    <scope>NUCLEOTIDE SEQUENCE [LARGE SCALE GENOMIC DNA]</scope>
    <source>
        <strain evidence="3 4">JCM 18290</strain>
    </source>
</reference>
<dbReference type="Proteomes" id="UP000721861">
    <property type="component" value="Unassembled WGS sequence"/>
</dbReference>
<name>A0ABS5KCZ9_9BACT</name>
<feature type="domain" description="HTH cro/C1-type" evidence="2">
    <location>
        <begin position="11"/>
        <end position="65"/>
    </location>
</feature>
<dbReference type="InterPro" id="IPR010982">
    <property type="entry name" value="Lambda_DNA-bd_dom_sf"/>
</dbReference>
<dbReference type="PROSITE" id="PS50943">
    <property type="entry name" value="HTH_CROC1"/>
    <property type="match status" value="1"/>
</dbReference>